<evidence type="ECO:0000313" key="1">
    <source>
        <dbReference type="EMBL" id="CCM17069.1"/>
    </source>
</evidence>
<dbReference type="AlphaFoldDB" id="A0A1E1J2P9"/>
<proteinExistence type="predicted"/>
<name>A0A1E1J2P9_LEIGU</name>
<accession>A0A1E1J2P9</accession>
<protein>
    <submittedName>
        <fullName evidence="1">Uncharacterized protein</fullName>
    </submittedName>
</protein>
<sequence length="246" mass="26912">MRRSITLSLSAEGICASSLLSPCKQRRGAEQNYSYLAEEVHAFAAMTVVVVPAIAHTHRRLLFAFPHLHESGLSISLFASPLLLRTGCRVSRQSPLSTGTSTSVCLDRRVFRSVFFSYSLFAAAAHPLPLHPTSTSSSPCTRNLVSLSPLASPNHLLTDHRVFLVCGDTHLSRLFFRILCSVLSLPAYSTPVYYSPRYPLCGTPVAARVRVLFRLVCGCAPLPPPRVPDAHTATHRPTTRGRVAYS</sequence>
<gene>
    <name evidence="1" type="primary">LgM4147LRVhigh.28.01550.00500</name>
    <name evidence="1" type="ORF">BN36_2845680</name>
</gene>
<organism evidence="1">
    <name type="scientific">Leishmania guyanensis</name>
    <dbReference type="NCBI Taxonomy" id="5670"/>
    <lineage>
        <taxon>Eukaryota</taxon>
        <taxon>Discoba</taxon>
        <taxon>Euglenozoa</taxon>
        <taxon>Kinetoplastea</taxon>
        <taxon>Metakinetoplastina</taxon>
        <taxon>Trypanosomatida</taxon>
        <taxon>Trypanosomatidae</taxon>
        <taxon>Leishmaniinae</taxon>
        <taxon>Leishmania</taxon>
        <taxon>Leishmania guyanensis species complex</taxon>
    </lineage>
</organism>
<dbReference type="EMBL" id="CALQ01001209">
    <property type="protein sequence ID" value="CCM17069.1"/>
    <property type="molecule type" value="Genomic_DNA"/>
</dbReference>
<reference evidence="1" key="1">
    <citation type="submission" date="2012-08" db="EMBL/GenBank/DDBJ databases">
        <title>Comparative genomics of metastatic and non-metastatic Leishmania guyanensis provides insights into polygenic factors involved in Leishmania RNA virus infection.</title>
        <authorList>
            <person name="Smith D."/>
            <person name="Hertz-Fowler C."/>
            <person name="Martin R."/>
            <person name="Dickens N."/>
            <person name="Fasel N."/>
            <person name="Falquet L."/>
            <person name="Beverley S."/>
            <person name="Zangger H."/>
            <person name="Calderon-Copete S."/>
            <person name="Mottram J."/>
            <person name="Xenarios I."/>
        </authorList>
    </citation>
    <scope>NUCLEOTIDE SEQUENCE</scope>
    <source>
        <strain evidence="1">MHOM/BR/75/M4147/SSU:IR2SAT-LUC</strain>
    </source>
</reference>